<name>A0A4D5RWB3_IXOSC</name>
<evidence type="ECO:0000313" key="2">
    <source>
        <dbReference type="EMBL" id="MOY41114.1"/>
    </source>
</evidence>
<dbReference type="AlphaFoldDB" id="A0A4D5RWB3"/>
<keyword evidence="1" id="KW-0812">Transmembrane</keyword>
<keyword evidence="1" id="KW-1133">Transmembrane helix</keyword>
<reference evidence="2" key="1">
    <citation type="submission" date="2019-04" db="EMBL/GenBank/DDBJ databases">
        <title>An insight into the mialome of Ixodes scapularis.</title>
        <authorList>
            <person name="Ribeiro J.M."/>
            <person name="Mather T.N."/>
            <person name="Karim S."/>
        </authorList>
    </citation>
    <scope>NUCLEOTIDE SEQUENCE</scope>
</reference>
<protein>
    <submittedName>
        <fullName evidence="2">Putative secreted protein</fullName>
    </submittedName>
</protein>
<dbReference type="EMBL" id="GHJT01007143">
    <property type="protein sequence ID" value="MOY41114.1"/>
    <property type="molecule type" value="Transcribed_RNA"/>
</dbReference>
<sequence>MDARREGTIWLFEGFTVVMAAYWLFGFAHGQKTYNTSCLLERLCLILIYSQLRPVAIKVINTIKKTPVA</sequence>
<proteinExistence type="predicted"/>
<keyword evidence="1" id="KW-0472">Membrane</keyword>
<organism evidence="2">
    <name type="scientific">Ixodes scapularis</name>
    <name type="common">Black-legged tick</name>
    <name type="synonym">Deer tick</name>
    <dbReference type="NCBI Taxonomy" id="6945"/>
    <lineage>
        <taxon>Eukaryota</taxon>
        <taxon>Metazoa</taxon>
        <taxon>Ecdysozoa</taxon>
        <taxon>Arthropoda</taxon>
        <taxon>Chelicerata</taxon>
        <taxon>Arachnida</taxon>
        <taxon>Acari</taxon>
        <taxon>Parasitiformes</taxon>
        <taxon>Ixodida</taxon>
        <taxon>Ixodoidea</taxon>
        <taxon>Ixodidae</taxon>
        <taxon>Ixodinae</taxon>
        <taxon>Ixodes</taxon>
    </lineage>
</organism>
<feature type="transmembrane region" description="Helical" evidence="1">
    <location>
        <begin position="7"/>
        <end position="25"/>
    </location>
</feature>
<accession>A0A4D5RWB3</accession>
<evidence type="ECO:0000256" key="1">
    <source>
        <dbReference type="SAM" id="Phobius"/>
    </source>
</evidence>